<evidence type="ECO:0000313" key="3">
    <source>
        <dbReference type="Proteomes" id="UP001321473"/>
    </source>
</evidence>
<proteinExistence type="predicted"/>
<dbReference type="Proteomes" id="UP001321473">
    <property type="component" value="Unassembled WGS sequence"/>
</dbReference>
<accession>A0AAQ4DBZ3</accession>
<name>A0AAQ4DBZ3_AMBAM</name>
<gene>
    <name evidence="2" type="ORF">V5799_028750</name>
</gene>
<organism evidence="2 3">
    <name type="scientific">Amblyomma americanum</name>
    <name type="common">Lone star tick</name>
    <dbReference type="NCBI Taxonomy" id="6943"/>
    <lineage>
        <taxon>Eukaryota</taxon>
        <taxon>Metazoa</taxon>
        <taxon>Ecdysozoa</taxon>
        <taxon>Arthropoda</taxon>
        <taxon>Chelicerata</taxon>
        <taxon>Arachnida</taxon>
        <taxon>Acari</taxon>
        <taxon>Parasitiformes</taxon>
        <taxon>Ixodida</taxon>
        <taxon>Ixodoidea</taxon>
        <taxon>Ixodidae</taxon>
        <taxon>Amblyomminae</taxon>
        <taxon>Amblyomma</taxon>
    </lineage>
</organism>
<feature type="non-terminal residue" evidence="2">
    <location>
        <position position="1"/>
    </location>
</feature>
<dbReference type="EMBL" id="JARKHS020032466">
    <property type="protein sequence ID" value="KAK8759983.1"/>
    <property type="molecule type" value="Genomic_DNA"/>
</dbReference>
<evidence type="ECO:0000256" key="1">
    <source>
        <dbReference type="SAM" id="MobiDB-lite"/>
    </source>
</evidence>
<comment type="caution">
    <text evidence="2">The sequence shown here is derived from an EMBL/GenBank/DDBJ whole genome shotgun (WGS) entry which is preliminary data.</text>
</comment>
<keyword evidence="3" id="KW-1185">Reference proteome</keyword>
<dbReference type="AlphaFoldDB" id="A0AAQ4DBZ3"/>
<protein>
    <submittedName>
        <fullName evidence="2">Uncharacterized protein</fullName>
    </submittedName>
</protein>
<reference evidence="2 3" key="1">
    <citation type="journal article" date="2023" name="Arcadia Sci">
        <title>De novo assembly of a long-read Amblyomma americanum tick genome.</title>
        <authorList>
            <person name="Chou S."/>
            <person name="Poskanzer K.E."/>
            <person name="Rollins M."/>
            <person name="Thuy-Boun P.S."/>
        </authorList>
    </citation>
    <scope>NUCLEOTIDE SEQUENCE [LARGE SCALE GENOMIC DNA]</scope>
    <source>
        <strain evidence="2">F_SG_1</strain>
        <tissue evidence="2">Salivary glands</tissue>
    </source>
</reference>
<evidence type="ECO:0000313" key="2">
    <source>
        <dbReference type="EMBL" id="KAK8759983.1"/>
    </source>
</evidence>
<sequence>VRRNYGLVQCAAGFVLGSSLKRTAVAFEQVSWHPQLSTTVQRMGSLSEADAALRIREGARRLHNEFWHLTGIVRAGIVCNRPESGVDGAEEKPELDDLGPYLLEHVRSFLKVGDVLDEETGVRPGDSVAARGAAANGRPRRTIRR</sequence>
<feature type="region of interest" description="Disordered" evidence="1">
    <location>
        <begin position="122"/>
        <end position="145"/>
    </location>
</feature>